<evidence type="ECO:0000313" key="10">
    <source>
        <dbReference type="Proteomes" id="UP000293506"/>
    </source>
</evidence>
<keyword evidence="3 6" id="KW-0812">Transmembrane</keyword>
<evidence type="ECO:0000256" key="5">
    <source>
        <dbReference type="ARBA" id="ARBA00023136"/>
    </source>
</evidence>
<dbReference type="GO" id="GO:0005886">
    <property type="term" value="C:plasma membrane"/>
    <property type="evidence" value="ECO:0007669"/>
    <property type="project" value="UniProtKB-SubCell"/>
</dbReference>
<dbReference type="Pfam" id="PF01943">
    <property type="entry name" value="Polysacc_synt"/>
    <property type="match status" value="1"/>
</dbReference>
<dbReference type="InterPro" id="IPR050833">
    <property type="entry name" value="Poly_Biosynth_Transport"/>
</dbReference>
<evidence type="ECO:0000313" key="8">
    <source>
        <dbReference type="EMBL" id="RYT65813.1"/>
    </source>
</evidence>
<dbReference type="PANTHER" id="PTHR30250">
    <property type="entry name" value="PST FAMILY PREDICTED COLANIC ACID TRANSPORTER"/>
    <property type="match status" value="1"/>
</dbReference>
<dbReference type="AlphaFoldDB" id="A0A395X774"/>
<gene>
    <name evidence="7" type="ORF">DWW07_10080</name>
    <name evidence="8" type="ORF">EAI82_10975</name>
</gene>
<comment type="subcellular location">
    <subcellularLocation>
        <location evidence="1">Cell membrane</location>
        <topology evidence="1">Multi-pass membrane protein</topology>
    </subcellularLocation>
</comment>
<evidence type="ECO:0000256" key="6">
    <source>
        <dbReference type="SAM" id="Phobius"/>
    </source>
</evidence>
<dbReference type="PANTHER" id="PTHR30250:SF11">
    <property type="entry name" value="O-ANTIGEN TRANSPORTER-RELATED"/>
    <property type="match status" value="1"/>
</dbReference>
<dbReference type="Proteomes" id="UP000265828">
    <property type="component" value="Unassembled WGS sequence"/>
</dbReference>
<evidence type="ECO:0000256" key="1">
    <source>
        <dbReference type="ARBA" id="ARBA00004651"/>
    </source>
</evidence>
<keyword evidence="5 6" id="KW-0472">Membrane</keyword>
<keyword evidence="2" id="KW-1003">Cell membrane</keyword>
<sequence>MKLSSSNKKLLSNTGFLYLMTISVQVLNVLTIPYLTRVLGPTIYGRIGLAQGYMSYVQIILDFGFILSATQVISENRNDKVLAANVISSVSIIKIVLSLIVASVFMLLFFGDFFDSINANIIFIYLIAYLANALLPDYYYRGIEDMKITSIRTVAIRVIFTLLIFVCVKSEKDYIFVPISFLIGSICALVFSILDIKIRYKISYNLPKMNSIKVFFKNSIPFFISRFASTFYQALNVIILGKIYGNSPIVGYYTSSDKVITLSKMASSPIADSLYPYMLKNKNFKIVKKILMIFMPVITLGVILVGIFAEPLCVIAFGNEYAEAGNVLRLLLPIAWVILPTYIIAFPVMSPLGLVKYANRSNVIGMCIQICGLVIIKMLGILNVYTVCGLTSFTEVVVFVYRLLVVLLRKKLRLGGIRHE</sequence>
<feature type="transmembrane region" description="Helical" evidence="6">
    <location>
        <begin position="174"/>
        <end position="194"/>
    </location>
</feature>
<feature type="transmembrane region" description="Helical" evidence="6">
    <location>
        <begin position="384"/>
        <end position="408"/>
    </location>
</feature>
<evidence type="ECO:0000313" key="9">
    <source>
        <dbReference type="Proteomes" id="UP000265828"/>
    </source>
</evidence>
<dbReference type="Proteomes" id="UP000293506">
    <property type="component" value="Unassembled WGS sequence"/>
</dbReference>
<dbReference type="RefSeq" id="WP_117627880.1">
    <property type="nucleotide sequence ID" value="NZ_QRYY01000005.1"/>
</dbReference>
<evidence type="ECO:0000256" key="3">
    <source>
        <dbReference type="ARBA" id="ARBA00022692"/>
    </source>
</evidence>
<feature type="transmembrane region" description="Helical" evidence="6">
    <location>
        <begin position="55"/>
        <end position="74"/>
    </location>
</feature>
<evidence type="ECO:0000256" key="4">
    <source>
        <dbReference type="ARBA" id="ARBA00022989"/>
    </source>
</evidence>
<evidence type="ECO:0000256" key="2">
    <source>
        <dbReference type="ARBA" id="ARBA00022475"/>
    </source>
</evidence>
<feature type="transmembrane region" description="Helical" evidence="6">
    <location>
        <begin position="330"/>
        <end position="349"/>
    </location>
</feature>
<evidence type="ECO:0000313" key="7">
    <source>
        <dbReference type="EMBL" id="RGV63455.1"/>
    </source>
</evidence>
<reference evidence="7 9" key="1">
    <citation type="submission" date="2018-08" db="EMBL/GenBank/DDBJ databases">
        <title>A genome reference for cultivated species of the human gut microbiota.</title>
        <authorList>
            <person name="Zou Y."/>
            <person name="Xue W."/>
            <person name="Luo G."/>
        </authorList>
    </citation>
    <scope>NUCLEOTIDE SEQUENCE [LARGE SCALE GENOMIC DNA]</scope>
    <source>
        <strain evidence="7 9">AF14-23</strain>
    </source>
</reference>
<dbReference type="EMBL" id="QRZI01000006">
    <property type="protein sequence ID" value="RGV63455.1"/>
    <property type="molecule type" value="Genomic_DNA"/>
</dbReference>
<organism evidence="7 9">
    <name type="scientific">Blautia obeum</name>
    <dbReference type="NCBI Taxonomy" id="40520"/>
    <lineage>
        <taxon>Bacteria</taxon>
        <taxon>Bacillati</taxon>
        <taxon>Bacillota</taxon>
        <taxon>Clostridia</taxon>
        <taxon>Lachnospirales</taxon>
        <taxon>Lachnospiraceae</taxon>
        <taxon>Blautia</taxon>
    </lineage>
</organism>
<name>A0A395X774_9FIRM</name>
<feature type="transmembrane region" description="Helical" evidence="6">
    <location>
        <begin position="16"/>
        <end position="35"/>
    </location>
</feature>
<feature type="transmembrane region" description="Helical" evidence="6">
    <location>
        <begin position="117"/>
        <end position="139"/>
    </location>
</feature>
<comment type="caution">
    <text evidence="7">The sequence shown here is derived from an EMBL/GenBank/DDBJ whole genome shotgun (WGS) entry which is preliminary data.</text>
</comment>
<proteinExistence type="predicted"/>
<feature type="transmembrane region" description="Helical" evidence="6">
    <location>
        <begin position="151"/>
        <end position="168"/>
    </location>
</feature>
<feature type="transmembrane region" description="Helical" evidence="6">
    <location>
        <begin position="361"/>
        <end position="378"/>
    </location>
</feature>
<reference evidence="8 10" key="2">
    <citation type="journal article" date="2019" name="Science, e1252229">
        <title>Invertible promoters mediate bacterial phase variation, antibiotic resistance, and host adaptation in the gut.</title>
        <authorList>
            <person name="Jiang X."/>
            <person name="Hall A.B."/>
            <person name="Arthur T.D."/>
            <person name="Plichta D.R."/>
            <person name="Covington C.T."/>
            <person name="Poyet M."/>
            <person name="Crothers J."/>
            <person name="Moses P.L."/>
            <person name="Tolonen A.C."/>
            <person name="Vlamakis H."/>
            <person name="Alm E.J."/>
            <person name="Xavier R.J."/>
        </authorList>
    </citation>
    <scope>NUCLEOTIDE SEQUENCE [LARGE SCALE GENOMIC DNA]</scope>
    <source>
        <strain evidence="8">Af_0058</strain>
        <strain evidence="10">af_0058</strain>
    </source>
</reference>
<feature type="transmembrane region" description="Helical" evidence="6">
    <location>
        <begin position="86"/>
        <end position="111"/>
    </location>
</feature>
<dbReference type="EMBL" id="RCXQ01000010">
    <property type="protein sequence ID" value="RYT65813.1"/>
    <property type="molecule type" value="Genomic_DNA"/>
</dbReference>
<feature type="transmembrane region" description="Helical" evidence="6">
    <location>
        <begin position="290"/>
        <end position="318"/>
    </location>
</feature>
<keyword evidence="4 6" id="KW-1133">Transmembrane helix</keyword>
<accession>A0A395X774</accession>
<protein>
    <submittedName>
        <fullName evidence="7">Flippase</fullName>
    </submittedName>
</protein>
<dbReference type="InterPro" id="IPR002797">
    <property type="entry name" value="Polysacc_synth"/>
</dbReference>